<dbReference type="GO" id="GO:0005987">
    <property type="term" value="P:sucrose catabolic process"/>
    <property type="evidence" value="ECO:0007669"/>
    <property type="project" value="TreeGrafter"/>
</dbReference>
<dbReference type="CDD" id="cd11333">
    <property type="entry name" value="AmyAc_SI_OligoGlu_DGase"/>
    <property type="match status" value="1"/>
</dbReference>
<dbReference type="GO" id="GO:0004556">
    <property type="term" value="F:alpha-amylase activity"/>
    <property type="evidence" value="ECO:0007669"/>
    <property type="project" value="TreeGrafter"/>
</dbReference>
<dbReference type="OrthoDB" id="1740265at2759"/>
<reference evidence="4 6" key="3">
    <citation type="journal article" date="2015" name="BMC Genomics">
        <title>Sex and parasites: genomic and transcriptomic analysis of Microbotryum lychnidis-dioicae, the biotrophic and plant-castrating anther smut fungus.</title>
        <authorList>
            <person name="Perlin M.H."/>
            <person name="Amselem J."/>
            <person name="Fontanillas E."/>
            <person name="Toh S.S."/>
            <person name="Chen Z."/>
            <person name="Goldberg J."/>
            <person name="Duplessis S."/>
            <person name="Henrissat B."/>
            <person name="Young S."/>
            <person name="Zeng Q."/>
            <person name="Aguileta G."/>
            <person name="Petit E."/>
            <person name="Badouin H."/>
            <person name="Andrews J."/>
            <person name="Razeeq D."/>
            <person name="Gabaldon T."/>
            <person name="Quesneville H."/>
            <person name="Giraud T."/>
            <person name="Hood M.E."/>
            <person name="Schultz D.J."/>
            <person name="Cuomo C.A."/>
        </authorList>
    </citation>
    <scope>NUCLEOTIDE SEQUENCE [LARGE SCALE GENOMIC DNA]</scope>
    <source>
        <strain evidence="6">p1A1 Lamole</strain>
        <strain evidence="4">P1A1 Lamole</strain>
    </source>
</reference>
<dbReference type="OMA" id="LMYEWRD"/>
<dbReference type="FunFam" id="3.90.400.10:FF:000004">
    <property type="entry name" value="Oligo-1,6-glucosidase"/>
    <property type="match status" value="1"/>
</dbReference>
<dbReference type="STRING" id="683840.U5HCE5"/>
<dbReference type="GO" id="GO:0004574">
    <property type="term" value="F:oligo-1,6-glucosidase activity"/>
    <property type="evidence" value="ECO:0007669"/>
    <property type="project" value="TreeGrafter"/>
</dbReference>
<dbReference type="InterPro" id="IPR045857">
    <property type="entry name" value="O16G_dom_2"/>
</dbReference>
<dbReference type="Gene3D" id="3.90.400.10">
    <property type="entry name" value="Oligo-1,6-glucosidase, Domain 2"/>
    <property type="match status" value="1"/>
</dbReference>
<dbReference type="Gene3D" id="3.20.20.80">
    <property type="entry name" value="Glycosidases"/>
    <property type="match status" value="1"/>
</dbReference>
<dbReference type="InParanoid" id="U5HCE5"/>
<evidence type="ECO:0000313" key="5">
    <source>
        <dbReference type="EnsemblFungi" id="MVLG_04827T0"/>
    </source>
</evidence>
<evidence type="ECO:0000256" key="2">
    <source>
        <dbReference type="ARBA" id="ARBA00026248"/>
    </source>
</evidence>
<dbReference type="EnsemblFungi" id="MVLG_04827T0">
    <property type="protein sequence ID" value="MVLG_04827T0"/>
    <property type="gene ID" value="MVLG_04827"/>
</dbReference>
<gene>
    <name evidence="4" type="ORF">MVLG_04827</name>
</gene>
<reference evidence="6" key="1">
    <citation type="submission" date="2010-11" db="EMBL/GenBank/DDBJ databases">
        <title>The genome sequence of Microbotryum violaceum strain p1A1 Lamole.</title>
        <authorList>
            <person name="Cuomo C."/>
            <person name="Perlin M."/>
            <person name="Young S.K."/>
            <person name="Zeng Q."/>
            <person name="Gargeya S."/>
            <person name="Alvarado L."/>
            <person name="Berlin A."/>
            <person name="Chapman S.B."/>
            <person name="Chen Z."/>
            <person name="Freedman E."/>
            <person name="Gellesch M."/>
            <person name="Goldberg J."/>
            <person name="Griggs A."/>
            <person name="Gujja S."/>
            <person name="Heilman E."/>
            <person name="Heiman D."/>
            <person name="Howarth C."/>
            <person name="Mehta T."/>
            <person name="Neiman D."/>
            <person name="Pearson M."/>
            <person name="Roberts A."/>
            <person name="Saif S."/>
            <person name="Shea T."/>
            <person name="Shenoy N."/>
            <person name="Sisk P."/>
            <person name="Stolte C."/>
            <person name="Sykes S."/>
            <person name="White J."/>
            <person name="Yandava C."/>
            <person name="Haas B."/>
            <person name="Nusbaum C."/>
            <person name="Birren B."/>
        </authorList>
    </citation>
    <scope>NUCLEOTIDE SEQUENCE [LARGE SCALE GENOMIC DNA]</scope>
    <source>
        <strain evidence="6">p1A1 Lamole</strain>
    </source>
</reference>
<dbReference type="HOGENOM" id="CLU_006462_1_1_1"/>
<dbReference type="SUPFAM" id="SSF51445">
    <property type="entry name" value="(Trans)glycosidases"/>
    <property type="match status" value="1"/>
</dbReference>
<sequence>MIVHDKRWWKEAVVYQIFPRTFKDSKGQGDYGDIQGIISKLDYIKKLGVDVVWVSPFFKSPQIDLGYDISDYQDVHEPYGKVSDVEELIAGCHERGMKVLFDLVVNHTSDLHPWFKESRSSKDNPKRDWYMWRPARCIDGVRQPPCNWKAAFGGSVWEWDEPSQEYYLHYFAVEQPDLNWENSEVREAIYSEVCRFWLDKGCDGFRIDTANLYSKHLDFPDAPIVDPSSPYQPAWKLVCNGPKIHEFLRELRKETWGRYDAMTIGECGETFEIEDILKYVSKEAAQLDMIIQFDLVNIDHGSRRFQFLPQEWKLSQFKKITRRAQELTDPKNEAWAAIYLENHDQGRSVPRFANASPAHRVNSAKLLATYLLSLSGTPIIYQGQEIGMINCPESWEIEKEYKDVLTVKMWEEIKHAAEAENDPELLAQGRKGVTLYARDHARTPIQWDDGPQAGFSTSPNLWMRVMDSYKEINVAAQEGVAESPLEHYRRLITFRKQHPDATVYGGIEILDLEGDETMLYLKRAKHGQALFFALNFTADEQAFELPIVDDIEFEIVQELKYGKGQAGKILGPYEAQVFVGRAK</sequence>
<dbReference type="EMBL" id="AEIJ01000476">
    <property type="status" value="NOT_ANNOTATED_CDS"/>
    <property type="molecule type" value="Genomic_DNA"/>
</dbReference>
<evidence type="ECO:0000256" key="1">
    <source>
        <dbReference type="ARBA" id="ARBA00008061"/>
    </source>
</evidence>
<evidence type="ECO:0000259" key="3">
    <source>
        <dbReference type="SMART" id="SM00642"/>
    </source>
</evidence>
<reference evidence="5" key="4">
    <citation type="submission" date="2015-06" db="UniProtKB">
        <authorList>
            <consortium name="EnsemblFungi"/>
        </authorList>
    </citation>
    <scope>IDENTIFICATION</scope>
</reference>
<dbReference type="Proteomes" id="UP000017200">
    <property type="component" value="Unassembled WGS sequence"/>
</dbReference>
<organism evidence="4">
    <name type="scientific">Microbotryum lychnidis-dioicae (strain p1A1 Lamole / MvSl-1064)</name>
    <name type="common">Anther smut fungus</name>
    <dbReference type="NCBI Taxonomy" id="683840"/>
    <lineage>
        <taxon>Eukaryota</taxon>
        <taxon>Fungi</taxon>
        <taxon>Dikarya</taxon>
        <taxon>Basidiomycota</taxon>
        <taxon>Pucciniomycotina</taxon>
        <taxon>Microbotryomycetes</taxon>
        <taxon>Microbotryales</taxon>
        <taxon>Microbotryaceae</taxon>
        <taxon>Microbotryum</taxon>
    </lineage>
</organism>
<dbReference type="InterPro" id="IPR006047">
    <property type="entry name" value="GH13_cat_dom"/>
</dbReference>
<keyword evidence="6" id="KW-1185">Reference proteome</keyword>
<name>U5HCE5_USTV1</name>
<dbReference type="Pfam" id="PF00128">
    <property type="entry name" value="Alpha-amylase"/>
    <property type="match status" value="1"/>
</dbReference>
<dbReference type="SMART" id="SM00642">
    <property type="entry name" value="Aamy"/>
    <property type="match status" value="1"/>
</dbReference>
<dbReference type="GO" id="GO:0033934">
    <property type="term" value="F:glucan 1,4-alpha-maltotriohydrolase activity"/>
    <property type="evidence" value="ECO:0007669"/>
    <property type="project" value="TreeGrafter"/>
</dbReference>
<keyword evidence="2" id="KW-0462">Maltose metabolism</keyword>
<dbReference type="FunFam" id="3.20.20.80:FF:000087">
    <property type="entry name" value="Oligo-1,6-glucosidase IMA1"/>
    <property type="match status" value="1"/>
</dbReference>
<dbReference type="InterPro" id="IPR017853">
    <property type="entry name" value="GH"/>
</dbReference>
<accession>U5HCE5</accession>
<dbReference type="FunCoup" id="U5HCE5">
    <property type="interactions" value="27"/>
</dbReference>
<reference evidence="4" key="2">
    <citation type="submission" date="2010-11" db="EMBL/GenBank/DDBJ databases">
        <authorList>
            <consortium name="The Broad Institute Genome Sequencing Platform"/>
            <person name="Earl A."/>
            <person name="Ward D."/>
            <person name="Feldgarden M."/>
            <person name="Gevers D."/>
            <person name="Butler R."/>
            <person name="Young S.K."/>
            <person name="Zeng Q."/>
            <person name="Gargeya S."/>
            <person name="Fitzgerald M."/>
            <person name="Haas B."/>
            <person name="Abouelleil A."/>
            <person name="Alvarado L."/>
            <person name="Arachchi H.M."/>
            <person name="Berlin A."/>
            <person name="Brown A."/>
            <person name="Chapman S.B."/>
            <person name="Chen Z."/>
            <person name="Dunbar C."/>
            <person name="Freedman E."/>
            <person name="Gearin G."/>
            <person name="Gellesch M."/>
            <person name="Goldberg J."/>
            <person name="Griggs A."/>
            <person name="Gujja S."/>
            <person name="Heilman E."/>
            <person name="Heiman D."/>
            <person name="Howarth C."/>
            <person name="Larson L."/>
            <person name="Lui A."/>
            <person name="MacDonald P.J.P."/>
            <person name="Mehta T."/>
            <person name="Montmayeur A."/>
            <person name="Murphy C."/>
            <person name="Neiman D."/>
            <person name="Pearson M."/>
            <person name="Priest M."/>
            <person name="Roberts A."/>
            <person name="Saif S."/>
            <person name="Shea T."/>
            <person name="Shenoy N."/>
            <person name="Sisk P."/>
            <person name="Stolte C."/>
            <person name="Sykes S."/>
            <person name="White J."/>
            <person name="Yandava C."/>
            <person name="Wortman J."/>
            <person name="Nusbaum C."/>
            <person name="Birren B."/>
        </authorList>
    </citation>
    <scope>NUCLEOTIDE SEQUENCE</scope>
    <source>
        <strain evidence="4">P1A1 Lamole</strain>
    </source>
</reference>
<dbReference type="GO" id="GO:0000025">
    <property type="term" value="P:maltose catabolic process"/>
    <property type="evidence" value="ECO:0007669"/>
    <property type="project" value="TreeGrafter"/>
</dbReference>
<comment type="similarity">
    <text evidence="1">Belongs to the glycosyl hydrolase 13 family.</text>
</comment>
<evidence type="ECO:0000313" key="6">
    <source>
        <dbReference type="Proteomes" id="UP000017200"/>
    </source>
</evidence>
<dbReference type="AlphaFoldDB" id="U5HCE5"/>
<dbReference type="PANTHER" id="PTHR10357:SF179">
    <property type="entry name" value="NEUTRAL AND BASIC AMINO ACID TRANSPORT PROTEIN RBAT"/>
    <property type="match status" value="1"/>
</dbReference>
<proteinExistence type="inferred from homology"/>
<dbReference type="PANTHER" id="PTHR10357">
    <property type="entry name" value="ALPHA-AMYLASE FAMILY MEMBER"/>
    <property type="match status" value="1"/>
</dbReference>
<dbReference type="GO" id="GO:0004575">
    <property type="term" value="F:sucrose alpha-glucosidase activity"/>
    <property type="evidence" value="ECO:0007669"/>
    <property type="project" value="TreeGrafter"/>
</dbReference>
<protein>
    <recommendedName>
        <fullName evidence="3">Glycosyl hydrolase family 13 catalytic domain-containing protein</fullName>
    </recommendedName>
</protein>
<dbReference type="EMBL" id="GL541699">
    <property type="protein sequence ID" value="KDE04773.1"/>
    <property type="molecule type" value="Genomic_DNA"/>
</dbReference>
<feature type="domain" description="Glycosyl hydrolase family 13 catalytic" evidence="3">
    <location>
        <begin position="16"/>
        <end position="442"/>
    </location>
</feature>
<evidence type="ECO:0000313" key="4">
    <source>
        <dbReference type="EMBL" id="KDE04773.1"/>
    </source>
</evidence>